<reference evidence="1 2" key="1">
    <citation type="journal article" date="2016" name="PLoS Pathog.">
        <title>Biosynthesis of antibiotic leucinostatins in bio-control fungus Purpureocillium lilacinum and their inhibition on phytophthora revealed by genome mining.</title>
        <authorList>
            <person name="Wang G."/>
            <person name="Liu Z."/>
            <person name="Lin R."/>
            <person name="Li E."/>
            <person name="Mao Z."/>
            <person name="Ling J."/>
            <person name="Yang Y."/>
            <person name="Yin W.B."/>
            <person name="Xie B."/>
        </authorList>
    </citation>
    <scope>NUCLEOTIDE SEQUENCE [LARGE SCALE GENOMIC DNA]</scope>
    <source>
        <strain evidence="1">170</strain>
    </source>
</reference>
<dbReference type="KEGG" id="pchm:VFPPC_15966"/>
<dbReference type="GeneID" id="28857713"/>
<evidence type="ECO:0000313" key="1">
    <source>
        <dbReference type="EMBL" id="OAQ65923.1"/>
    </source>
</evidence>
<protein>
    <submittedName>
        <fullName evidence="1">Uncharacterized protein</fullName>
    </submittedName>
</protein>
<sequence length="97" mass="11140">MCLAAHVSHAVMRDDTITKILGWVLAMIKTDELHSVVLCCSGFKVSVYTAMQYGAVDLGLGYWMHGLRKRHRHGYICYDEERRCSILNRSFQILMFA</sequence>
<organism evidence="1 2">
    <name type="scientific">Pochonia chlamydosporia 170</name>
    <dbReference type="NCBI Taxonomy" id="1380566"/>
    <lineage>
        <taxon>Eukaryota</taxon>
        <taxon>Fungi</taxon>
        <taxon>Dikarya</taxon>
        <taxon>Ascomycota</taxon>
        <taxon>Pezizomycotina</taxon>
        <taxon>Sordariomycetes</taxon>
        <taxon>Hypocreomycetidae</taxon>
        <taxon>Hypocreales</taxon>
        <taxon>Clavicipitaceae</taxon>
        <taxon>Pochonia</taxon>
    </lineage>
</organism>
<evidence type="ECO:0000313" key="2">
    <source>
        <dbReference type="Proteomes" id="UP000078397"/>
    </source>
</evidence>
<gene>
    <name evidence="1" type="ORF">VFPPC_15966</name>
</gene>
<accession>A0A179FLK4</accession>
<dbReference type="AlphaFoldDB" id="A0A179FLK4"/>
<comment type="caution">
    <text evidence="1">The sequence shown here is derived from an EMBL/GenBank/DDBJ whole genome shotgun (WGS) entry which is preliminary data.</text>
</comment>
<dbReference type="RefSeq" id="XP_018143010.1">
    <property type="nucleotide sequence ID" value="XM_018293719.1"/>
</dbReference>
<name>A0A179FLK4_METCM</name>
<proteinExistence type="predicted"/>
<keyword evidence="2" id="KW-1185">Reference proteome</keyword>
<dbReference type="Proteomes" id="UP000078397">
    <property type="component" value="Unassembled WGS sequence"/>
</dbReference>
<dbReference type="EMBL" id="LSBJ02000004">
    <property type="protein sequence ID" value="OAQ65923.1"/>
    <property type="molecule type" value="Genomic_DNA"/>
</dbReference>